<dbReference type="STRING" id="862969.SCI_0850"/>
<dbReference type="Proteomes" id="UP000031339">
    <property type="component" value="Unassembled WGS sequence"/>
</dbReference>
<dbReference type="eggNOG" id="COG1670">
    <property type="taxonomic scope" value="Bacteria"/>
</dbReference>
<proteinExistence type="predicted"/>
<dbReference type="Gene3D" id="3.40.630.30">
    <property type="match status" value="1"/>
</dbReference>
<comment type="caution">
    <text evidence="2">The sequence shown here is derived from an EMBL/GenBank/DDBJ whole genome shotgun (WGS) entry which is preliminary data.</text>
</comment>
<dbReference type="EMBL" id="JWIY01000001">
    <property type="protein sequence ID" value="KIC78521.1"/>
    <property type="molecule type" value="Genomic_DNA"/>
</dbReference>
<gene>
    <name evidence="2" type="ORF">RN79_02850</name>
</gene>
<name>A0A0C1K6J6_STRCV</name>
<evidence type="ECO:0000313" key="3">
    <source>
        <dbReference type="Proteomes" id="UP000031339"/>
    </source>
</evidence>
<dbReference type="GO" id="GO:0016747">
    <property type="term" value="F:acyltransferase activity, transferring groups other than amino-acyl groups"/>
    <property type="evidence" value="ECO:0007669"/>
    <property type="project" value="InterPro"/>
</dbReference>
<feature type="domain" description="N-acetyltransferase" evidence="1">
    <location>
        <begin position="26"/>
        <end position="174"/>
    </location>
</feature>
<accession>A0A0C1K6J6</accession>
<evidence type="ECO:0000259" key="1">
    <source>
        <dbReference type="PROSITE" id="PS51186"/>
    </source>
</evidence>
<dbReference type="SUPFAM" id="SSF55729">
    <property type="entry name" value="Acyl-CoA N-acyltransferases (Nat)"/>
    <property type="match status" value="1"/>
</dbReference>
<dbReference type="RefSeq" id="WP_039677061.1">
    <property type="nucleotide sequence ID" value="NZ_JWIY01000001.1"/>
</dbReference>
<dbReference type="InterPro" id="IPR000182">
    <property type="entry name" value="GNAT_dom"/>
</dbReference>
<dbReference type="OrthoDB" id="9798081at2"/>
<dbReference type="InterPro" id="IPR016181">
    <property type="entry name" value="Acyl_CoA_acyltransferase"/>
</dbReference>
<dbReference type="InterPro" id="IPR051531">
    <property type="entry name" value="N-acetyltransferase"/>
</dbReference>
<protein>
    <submittedName>
        <fullName evidence="2">GNAT family acetyltransferase</fullName>
    </submittedName>
</protein>
<dbReference type="Pfam" id="PF13302">
    <property type="entry name" value="Acetyltransf_3"/>
    <property type="match status" value="1"/>
</dbReference>
<evidence type="ECO:0000313" key="2">
    <source>
        <dbReference type="EMBL" id="KIC78521.1"/>
    </source>
</evidence>
<dbReference type="PANTHER" id="PTHR43792">
    <property type="entry name" value="GNAT FAMILY, PUTATIVE (AFU_ORTHOLOGUE AFUA_3G00765)-RELATED-RELATED"/>
    <property type="match status" value="1"/>
</dbReference>
<dbReference type="PROSITE" id="PS51186">
    <property type="entry name" value="GNAT"/>
    <property type="match status" value="1"/>
</dbReference>
<organism evidence="2 3">
    <name type="scientific">Streptococcus constellatus</name>
    <dbReference type="NCBI Taxonomy" id="76860"/>
    <lineage>
        <taxon>Bacteria</taxon>
        <taxon>Bacillati</taxon>
        <taxon>Bacillota</taxon>
        <taxon>Bacilli</taxon>
        <taxon>Lactobacillales</taxon>
        <taxon>Streptococcaceae</taxon>
        <taxon>Streptococcus</taxon>
        <taxon>Streptococcus anginosus group</taxon>
    </lineage>
</organism>
<dbReference type="AlphaFoldDB" id="A0A0C1K6J6"/>
<reference evidence="2 3" key="1">
    <citation type="submission" date="2014-12" db="EMBL/GenBank/DDBJ databases">
        <title>Partial genome sequence of Streptococcus constellatus KCOM 1650 (= ChDC B144).</title>
        <authorList>
            <person name="Kook J.-K."/>
            <person name="Park S.-N."/>
            <person name="Lim Y.K."/>
            <person name="Jo E."/>
        </authorList>
    </citation>
    <scope>NUCLEOTIDE SEQUENCE [LARGE SCALE GENOMIC DNA]</scope>
    <source>
        <strain evidence="2 3">KCOM 1650</strain>
    </source>
</reference>
<sequence>MKHIGTQRLLTERLLLRPFVAKDYLAMYRNWASEPDNLRHITWSTYENTDVTKQSVAQWVQQYQDLDFYKWAICLKENSDEVIGDISVVDIDEDINACEVGYVLSKRYWGRGLMTEALQEVLSYLLKEADFNCVTADFVTDNPASGRVMAKAGMIYEATFRKAVFHKGKIKDFSSYGILKSDLQ</sequence>
<keyword evidence="2" id="KW-0808">Transferase</keyword>